<evidence type="ECO:0000313" key="2">
    <source>
        <dbReference type="Proteomes" id="UP000222460"/>
    </source>
</evidence>
<proteinExistence type="predicted"/>
<protein>
    <submittedName>
        <fullName evidence="1">Uncharacterized protein</fullName>
    </submittedName>
</protein>
<dbReference type="AlphaFoldDB" id="A0A2C5WCR2"/>
<gene>
    <name evidence="1" type="ORF">CRX57_26405</name>
</gene>
<accession>A0A2C5WCR2</accession>
<organism evidence="1 2">
    <name type="scientific">Pseudomonas putida</name>
    <name type="common">Arthrobacter siderocapsulatus</name>
    <dbReference type="NCBI Taxonomy" id="303"/>
    <lineage>
        <taxon>Bacteria</taxon>
        <taxon>Pseudomonadati</taxon>
        <taxon>Pseudomonadota</taxon>
        <taxon>Gammaproteobacteria</taxon>
        <taxon>Pseudomonadales</taxon>
        <taxon>Pseudomonadaceae</taxon>
        <taxon>Pseudomonas</taxon>
    </lineage>
</organism>
<comment type="caution">
    <text evidence="1">The sequence shown here is derived from an EMBL/GenBank/DDBJ whole genome shotgun (WGS) entry which is preliminary data.</text>
</comment>
<name>A0A2C5WCR2_PSEPU</name>
<dbReference type="EMBL" id="PDKZ01000002">
    <property type="protein sequence ID" value="PHH43597.1"/>
    <property type="molecule type" value="Genomic_DNA"/>
</dbReference>
<sequence>MVGSPGKRAMLADMWDGGQCGVGEIIFVCGMWVARADAIASRLTPTIWNAYPCRSEPARD</sequence>
<reference evidence="2" key="1">
    <citation type="submission" date="2017-10" db="EMBL/GenBank/DDBJ databases">
        <title>FDA dAtabase for Regulatory Grade micrObial Sequences (FDA-ARGOS): Supporting development and validation of Infectious Disease Dx tests.</title>
        <authorList>
            <person name="Goldberg B."/>
            <person name="Campos J."/>
            <person name="Tallon L."/>
            <person name="Sadzewicz L."/>
            <person name="Ott S."/>
            <person name="Zhao X."/>
            <person name="Nagaraj S."/>
            <person name="Vavikolanu K."/>
            <person name="Aluvathingal J."/>
            <person name="Nadendla S."/>
            <person name="Geyer C."/>
            <person name="Sichtig H."/>
        </authorList>
    </citation>
    <scope>NUCLEOTIDE SEQUENCE [LARGE SCALE GENOMIC DNA]</scope>
    <source>
        <strain evidence="2">FDAARGOS_376</strain>
    </source>
</reference>
<dbReference type="Proteomes" id="UP000222460">
    <property type="component" value="Unassembled WGS sequence"/>
</dbReference>
<evidence type="ECO:0000313" key="1">
    <source>
        <dbReference type="EMBL" id="PHH43597.1"/>
    </source>
</evidence>